<dbReference type="EMBL" id="WSZM01001074">
    <property type="protein sequence ID" value="KAF4028377.1"/>
    <property type="molecule type" value="Genomic_DNA"/>
</dbReference>
<sequence length="106" mass="11474">MVSPLKALKAVGCVQETLRALVARKEEEDGKDEDANAQLPGKIPCKNDHDGGGAEELLSSCWILLAVVTIAARTQYSDGRRLRPLVVSSFQSPAGSWIARLRATDR</sequence>
<reference evidence="2" key="1">
    <citation type="submission" date="2020-04" db="EMBL/GenBank/DDBJ databases">
        <title>Hybrid Assembly of Korean Phytophthora infestans isolates.</title>
        <authorList>
            <person name="Prokchorchik M."/>
            <person name="Lee Y."/>
            <person name="Seo J."/>
            <person name="Cho J.-H."/>
            <person name="Park Y.-E."/>
            <person name="Jang D.-C."/>
            <person name="Im J.-S."/>
            <person name="Choi J.-G."/>
            <person name="Park H.-J."/>
            <person name="Lee G.-B."/>
            <person name="Lee Y.-G."/>
            <person name="Hong S.-Y."/>
            <person name="Cho K."/>
            <person name="Sohn K.H."/>
        </authorList>
    </citation>
    <scope>NUCLEOTIDE SEQUENCE</scope>
    <source>
        <strain evidence="2">KR_1_A1</strain>
    </source>
</reference>
<comment type="caution">
    <text evidence="2">The sequence shown here is derived from an EMBL/GenBank/DDBJ whole genome shotgun (WGS) entry which is preliminary data.</text>
</comment>
<organism evidence="2 3">
    <name type="scientific">Phytophthora infestans</name>
    <name type="common">Potato late blight agent</name>
    <name type="synonym">Botrytis infestans</name>
    <dbReference type="NCBI Taxonomy" id="4787"/>
    <lineage>
        <taxon>Eukaryota</taxon>
        <taxon>Sar</taxon>
        <taxon>Stramenopiles</taxon>
        <taxon>Oomycota</taxon>
        <taxon>Peronosporomycetes</taxon>
        <taxon>Peronosporales</taxon>
        <taxon>Peronosporaceae</taxon>
        <taxon>Phytophthora</taxon>
    </lineage>
</organism>
<keyword evidence="3" id="KW-1185">Reference proteome</keyword>
<evidence type="ECO:0000313" key="2">
    <source>
        <dbReference type="EMBL" id="KAF4028377.1"/>
    </source>
</evidence>
<feature type="region of interest" description="Disordered" evidence="1">
    <location>
        <begin position="24"/>
        <end position="47"/>
    </location>
</feature>
<protein>
    <submittedName>
        <fullName evidence="2">Uncharacterized protein</fullName>
    </submittedName>
</protein>
<accession>A0A833RN49</accession>
<proteinExistence type="predicted"/>
<dbReference type="Proteomes" id="UP000602510">
    <property type="component" value="Unassembled WGS sequence"/>
</dbReference>
<dbReference type="AlphaFoldDB" id="A0A833RN49"/>
<gene>
    <name evidence="2" type="ORF">GN244_ATG19947</name>
</gene>
<name>A0A833RN49_PHYIN</name>
<evidence type="ECO:0000313" key="3">
    <source>
        <dbReference type="Proteomes" id="UP000602510"/>
    </source>
</evidence>
<evidence type="ECO:0000256" key="1">
    <source>
        <dbReference type="SAM" id="MobiDB-lite"/>
    </source>
</evidence>